<dbReference type="RefSeq" id="WP_056953021.1">
    <property type="nucleotide sequence ID" value="NZ_AZDY01000038.1"/>
</dbReference>
<protein>
    <submittedName>
        <fullName evidence="2">Saccharopine dehydrogenase related protein</fullName>
    </submittedName>
</protein>
<dbReference type="GO" id="GO:0004074">
    <property type="term" value="F:biliverdin reductase [NAD(P)H] activity"/>
    <property type="evidence" value="ECO:0007669"/>
    <property type="project" value="TreeGrafter"/>
</dbReference>
<dbReference type="SUPFAM" id="SSF51735">
    <property type="entry name" value="NAD(P)-binding Rossmann-fold domains"/>
    <property type="match status" value="1"/>
</dbReference>
<dbReference type="InterPro" id="IPR016040">
    <property type="entry name" value="NAD(P)-bd_dom"/>
</dbReference>
<name>A0A0R1KFP9_9LACO</name>
<dbReference type="STRING" id="1423788.FC78_GL002240"/>
<accession>A0A0R1KFP9</accession>
<evidence type="ECO:0000313" key="2">
    <source>
        <dbReference type="EMBL" id="KRK82236.1"/>
    </source>
</evidence>
<gene>
    <name evidence="2" type="ORF">FC78_GL002240</name>
</gene>
<dbReference type="EMBL" id="AZDY01000038">
    <property type="protein sequence ID" value="KRK82236.1"/>
    <property type="molecule type" value="Genomic_DNA"/>
</dbReference>
<feature type="domain" description="NAD(P)-binding" evidence="1">
    <location>
        <begin position="7"/>
        <end position="177"/>
    </location>
</feature>
<sequence>MNILILGANGKVARLVEEQLLSDKAFSEVKLTMLLRNKTRADDLIVNRSIAIEGDVRDNSAVEAAVEDQDIVFDLTGATKSIVPTQNIIRAMQANGVMRVISICGLGTHSKTTSQIGTQVAHLYEQSGLDYTILRLAWLNNVNEVRYQVTQPNKPVQGNSISRKSVAELILRIIDDPAYLSKQNVGVSDGIKRDAPIL</sequence>
<dbReference type="PANTHER" id="PTHR43355">
    <property type="entry name" value="FLAVIN REDUCTASE (NADPH)"/>
    <property type="match status" value="1"/>
</dbReference>
<dbReference type="PATRIC" id="fig|1423788.3.peg.2310"/>
<evidence type="ECO:0000313" key="3">
    <source>
        <dbReference type="Proteomes" id="UP000051515"/>
    </source>
</evidence>
<proteinExistence type="predicted"/>
<comment type="caution">
    <text evidence="2">The sequence shown here is derived from an EMBL/GenBank/DDBJ whole genome shotgun (WGS) entry which is preliminary data.</text>
</comment>
<dbReference type="AlphaFoldDB" id="A0A0R1KFP9"/>
<reference evidence="2 3" key="1">
    <citation type="journal article" date="2015" name="Genome Announc.">
        <title>Expanding the biotechnology potential of lactobacilli through comparative genomics of 213 strains and associated genera.</title>
        <authorList>
            <person name="Sun Z."/>
            <person name="Harris H.M."/>
            <person name="McCann A."/>
            <person name="Guo C."/>
            <person name="Argimon S."/>
            <person name="Zhang W."/>
            <person name="Yang X."/>
            <person name="Jeffery I.B."/>
            <person name="Cooney J.C."/>
            <person name="Kagawa T.F."/>
            <person name="Liu W."/>
            <person name="Song Y."/>
            <person name="Salvetti E."/>
            <person name="Wrobel A."/>
            <person name="Rasinkangas P."/>
            <person name="Parkhill J."/>
            <person name="Rea M.C."/>
            <person name="O'Sullivan O."/>
            <person name="Ritari J."/>
            <person name="Douillard F.P."/>
            <person name="Paul Ross R."/>
            <person name="Yang R."/>
            <person name="Briner A.E."/>
            <person name="Felis G.E."/>
            <person name="de Vos W.M."/>
            <person name="Barrangou R."/>
            <person name="Klaenhammer T.R."/>
            <person name="Caufield P.W."/>
            <person name="Cui Y."/>
            <person name="Zhang H."/>
            <person name="O'Toole P.W."/>
        </authorList>
    </citation>
    <scope>NUCLEOTIDE SEQUENCE [LARGE SCALE GENOMIC DNA]</scope>
    <source>
        <strain evidence="2 3">DSM 19674</strain>
    </source>
</reference>
<dbReference type="OrthoDB" id="9785372at2"/>
<dbReference type="InterPro" id="IPR036291">
    <property type="entry name" value="NAD(P)-bd_dom_sf"/>
</dbReference>
<dbReference type="GO" id="GO:0042602">
    <property type="term" value="F:riboflavin reductase (NADPH) activity"/>
    <property type="evidence" value="ECO:0007669"/>
    <property type="project" value="TreeGrafter"/>
</dbReference>
<evidence type="ECO:0000259" key="1">
    <source>
        <dbReference type="Pfam" id="PF13460"/>
    </source>
</evidence>
<dbReference type="Proteomes" id="UP000051515">
    <property type="component" value="Unassembled WGS sequence"/>
</dbReference>
<dbReference type="InterPro" id="IPR051606">
    <property type="entry name" value="Polyketide_Oxido-like"/>
</dbReference>
<keyword evidence="3" id="KW-1185">Reference proteome</keyword>
<dbReference type="Gene3D" id="3.40.50.720">
    <property type="entry name" value="NAD(P)-binding Rossmann-like Domain"/>
    <property type="match status" value="1"/>
</dbReference>
<organism evidence="2 3">
    <name type="scientific">Companilactobacillus bobalius DSM 19674</name>
    <dbReference type="NCBI Taxonomy" id="1423788"/>
    <lineage>
        <taxon>Bacteria</taxon>
        <taxon>Bacillati</taxon>
        <taxon>Bacillota</taxon>
        <taxon>Bacilli</taxon>
        <taxon>Lactobacillales</taxon>
        <taxon>Lactobacillaceae</taxon>
        <taxon>Companilactobacillus</taxon>
        <taxon>Companilactobacillus bobalius</taxon>
    </lineage>
</organism>
<dbReference type="PANTHER" id="PTHR43355:SF2">
    <property type="entry name" value="FLAVIN REDUCTASE (NADPH)"/>
    <property type="match status" value="1"/>
</dbReference>
<dbReference type="Pfam" id="PF13460">
    <property type="entry name" value="NAD_binding_10"/>
    <property type="match status" value="1"/>
</dbReference>